<feature type="region of interest" description="Disordered" evidence="1">
    <location>
        <begin position="1"/>
        <end position="74"/>
    </location>
</feature>
<dbReference type="InterPro" id="IPR011989">
    <property type="entry name" value="ARM-like"/>
</dbReference>
<dbReference type="InterPro" id="IPR016024">
    <property type="entry name" value="ARM-type_fold"/>
</dbReference>
<reference evidence="3" key="1">
    <citation type="journal article" date="2019" name="Int. J. Syst. Evol. Microbiol.">
        <title>The Global Catalogue of Microorganisms (GCM) 10K type strain sequencing project: providing services to taxonomists for standard genome sequencing and annotation.</title>
        <authorList>
            <consortium name="The Broad Institute Genomics Platform"/>
            <consortium name="The Broad Institute Genome Sequencing Center for Infectious Disease"/>
            <person name="Wu L."/>
            <person name="Ma J."/>
        </authorList>
    </citation>
    <scope>NUCLEOTIDE SEQUENCE [LARGE SCALE GENOMIC DNA]</scope>
    <source>
        <strain evidence="3">CECT 7649</strain>
    </source>
</reference>
<sequence length="735" mass="80365">MNDHGAPAQQEAPEVPLPEQAESSGAEPVVAVGEDGVPAVVLGKEPKPDGEEGPAATEPEEKLEDADPDASAADDDDAYAARMEGLRSRTHETNVHGERARVFQAEELNYFAGEVSARPRHGPLGAAFITKLKKTFARTPGADLLCEALDLSPVQCYVGEPGEGRTTAAIAAAIAFLRNRGRAAAGNVRILASERGLAAIEAGAMPKDSAMILILGPDEPAPELSWLAPIAAELRPLGSVLIVVTATEPVGPGVLKSDCMVRHVPPAPEAVFSRHLSARLEESRTRQILKLPAVSRQVQRCASPRMAAALAADVLSEVQGGVPDDRLLARRDPAKDLEQAADELRGPELWQKSFLICSAVLHRQAAGTATREASRFATLHLAGTGNDGMRRSEWFTGPMSEWSKCVELAGEVSGDGMGRTVRLSHEELETWILQVVWQDHLGERDTLVKWLGPLGHHPRSPVRVKAAHAAARLACYDFDVISREVIQPWAGDGGYRPRMTAAWALEWLSEGRFARKARGLVRRWAREGNVQLRATAIAAYGTLLGANDPDEALNAMRDIVGGRIQRLDGRRDSSMDRAERELLSIVQQALLNVFRDGVEEKIVHELAEWTRLPHWRWRQAAARCLLRLAPRKGRDRGWPRLAELAVDQPSVHDDLVRLWCNALSREQGDEKAWDALHRWLVLAGALPDTSRARVASPGLDGLMDRLLAGIRADGPSLAASLDFHLRVWRFRDDRR</sequence>
<dbReference type="RefSeq" id="WP_380824252.1">
    <property type="nucleotide sequence ID" value="NZ_JBHTCG010000002.1"/>
</dbReference>
<proteinExistence type="predicted"/>
<evidence type="ECO:0000313" key="3">
    <source>
        <dbReference type="Proteomes" id="UP001596496"/>
    </source>
</evidence>
<organism evidence="2 3">
    <name type="scientific">Sphaerisporangium rhizosphaerae</name>
    <dbReference type="NCBI Taxonomy" id="2269375"/>
    <lineage>
        <taxon>Bacteria</taxon>
        <taxon>Bacillati</taxon>
        <taxon>Actinomycetota</taxon>
        <taxon>Actinomycetes</taxon>
        <taxon>Streptosporangiales</taxon>
        <taxon>Streptosporangiaceae</taxon>
        <taxon>Sphaerisporangium</taxon>
    </lineage>
</organism>
<dbReference type="EMBL" id="JBHTCG010000002">
    <property type="protein sequence ID" value="MFC7381339.1"/>
    <property type="molecule type" value="Genomic_DNA"/>
</dbReference>
<comment type="caution">
    <text evidence="2">The sequence shown here is derived from an EMBL/GenBank/DDBJ whole genome shotgun (WGS) entry which is preliminary data.</text>
</comment>
<evidence type="ECO:0000313" key="2">
    <source>
        <dbReference type="EMBL" id="MFC7381339.1"/>
    </source>
</evidence>
<accession>A0ABW2NVZ6</accession>
<dbReference type="Proteomes" id="UP001596496">
    <property type="component" value="Unassembled WGS sequence"/>
</dbReference>
<name>A0ABW2NVZ6_9ACTN</name>
<evidence type="ECO:0000256" key="1">
    <source>
        <dbReference type="SAM" id="MobiDB-lite"/>
    </source>
</evidence>
<gene>
    <name evidence="2" type="ORF">ACFQSB_03905</name>
</gene>
<keyword evidence="3" id="KW-1185">Reference proteome</keyword>
<feature type="compositionally biased region" description="Acidic residues" evidence="1">
    <location>
        <begin position="61"/>
        <end position="74"/>
    </location>
</feature>
<dbReference type="SUPFAM" id="SSF48371">
    <property type="entry name" value="ARM repeat"/>
    <property type="match status" value="1"/>
</dbReference>
<dbReference type="Gene3D" id="1.25.10.10">
    <property type="entry name" value="Leucine-rich Repeat Variant"/>
    <property type="match status" value="1"/>
</dbReference>
<protein>
    <submittedName>
        <fullName evidence="2">Uncharacterized protein</fullName>
    </submittedName>
</protein>